<dbReference type="EMBL" id="BPVZ01000177">
    <property type="protein sequence ID" value="GKV44106.1"/>
    <property type="molecule type" value="Genomic_DNA"/>
</dbReference>
<accession>A0AAV5M2U0</accession>
<dbReference type="AlphaFoldDB" id="A0AAV5M2U0"/>
<feature type="compositionally biased region" description="Polar residues" evidence="1">
    <location>
        <begin position="107"/>
        <end position="129"/>
    </location>
</feature>
<dbReference type="PANTHER" id="PTHR34660">
    <property type="entry name" value="MYB-LIKE PROTEIN X"/>
    <property type="match status" value="1"/>
</dbReference>
<proteinExistence type="predicted"/>
<dbReference type="Proteomes" id="UP001054252">
    <property type="component" value="Unassembled WGS sequence"/>
</dbReference>
<feature type="compositionally biased region" description="Pro residues" evidence="1">
    <location>
        <begin position="1"/>
        <end position="11"/>
    </location>
</feature>
<comment type="caution">
    <text evidence="2">The sequence shown here is derived from an EMBL/GenBank/DDBJ whole genome shotgun (WGS) entry which is preliminary data.</text>
</comment>
<feature type="compositionally biased region" description="Basic residues" evidence="1">
    <location>
        <begin position="37"/>
        <end position="51"/>
    </location>
</feature>
<feature type="region of interest" description="Disordered" evidence="1">
    <location>
        <begin position="1"/>
        <end position="161"/>
    </location>
</feature>
<sequence length="316" mass="36092">MSRCFPYPPPGYVKNGIHDEALIKSIKLKREEEKARRDRKKEKKREKKKKERAREDGEIERKKQSHRKRHRDERTQDPKGSDHQKKGETEVENNEKSSLTEEHGQALGSQNSSDSTLNSNKRQKLSSPFDSRHHPGSKFRIKMPSQRHKDPEVLPSKEQPFPAFGRINDVYVQGINGATLRPGKELGEDPCSTSQNASPKVTLKLNKNVPFQSSCASERSVSKAEATLTAKLCSCCPPTITSQFKNLVEDWIPPQMESSGVEDKEWLFQRVQNLRTAAKRTELENVGLSQENLTHWPQAFHLPDVDLYALPFTIPF</sequence>
<feature type="compositionally biased region" description="Basic and acidic residues" evidence="1">
    <location>
        <begin position="72"/>
        <end position="104"/>
    </location>
</feature>
<protein>
    <submittedName>
        <fullName evidence="2">Uncharacterized protein</fullName>
    </submittedName>
</protein>
<evidence type="ECO:0000313" key="2">
    <source>
        <dbReference type="EMBL" id="GKV44106.1"/>
    </source>
</evidence>
<feature type="compositionally biased region" description="Basic and acidic residues" evidence="1">
    <location>
        <begin position="16"/>
        <end position="36"/>
    </location>
</feature>
<dbReference type="PANTHER" id="PTHR34660:SF9">
    <property type="entry name" value="DNA BINDING PROTEIN"/>
    <property type="match status" value="1"/>
</dbReference>
<gene>
    <name evidence="2" type="ORF">SLEP1_g51325</name>
</gene>
<evidence type="ECO:0000256" key="1">
    <source>
        <dbReference type="SAM" id="MobiDB-lite"/>
    </source>
</evidence>
<evidence type="ECO:0000313" key="3">
    <source>
        <dbReference type="Proteomes" id="UP001054252"/>
    </source>
</evidence>
<organism evidence="2 3">
    <name type="scientific">Rubroshorea leprosula</name>
    <dbReference type="NCBI Taxonomy" id="152421"/>
    <lineage>
        <taxon>Eukaryota</taxon>
        <taxon>Viridiplantae</taxon>
        <taxon>Streptophyta</taxon>
        <taxon>Embryophyta</taxon>
        <taxon>Tracheophyta</taxon>
        <taxon>Spermatophyta</taxon>
        <taxon>Magnoliopsida</taxon>
        <taxon>eudicotyledons</taxon>
        <taxon>Gunneridae</taxon>
        <taxon>Pentapetalae</taxon>
        <taxon>rosids</taxon>
        <taxon>malvids</taxon>
        <taxon>Malvales</taxon>
        <taxon>Dipterocarpaceae</taxon>
        <taxon>Rubroshorea</taxon>
    </lineage>
</organism>
<name>A0AAV5M2U0_9ROSI</name>
<reference evidence="2 3" key="1">
    <citation type="journal article" date="2021" name="Commun. Biol.">
        <title>The genome of Shorea leprosula (Dipterocarpaceae) highlights the ecological relevance of drought in aseasonal tropical rainforests.</title>
        <authorList>
            <person name="Ng K.K.S."/>
            <person name="Kobayashi M.J."/>
            <person name="Fawcett J.A."/>
            <person name="Hatakeyama M."/>
            <person name="Paape T."/>
            <person name="Ng C.H."/>
            <person name="Ang C.C."/>
            <person name="Tnah L.H."/>
            <person name="Lee C.T."/>
            <person name="Nishiyama T."/>
            <person name="Sese J."/>
            <person name="O'Brien M.J."/>
            <person name="Copetti D."/>
            <person name="Mohd Noor M.I."/>
            <person name="Ong R.C."/>
            <person name="Putra M."/>
            <person name="Sireger I.Z."/>
            <person name="Indrioko S."/>
            <person name="Kosugi Y."/>
            <person name="Izuno A."/>
            <person name="Isagi Y."/>
            <person name="Lee S.L."/>
            <person name="Shimizu K.K."/>
        </authorList>
    </citation>
    <scope>NUCLEOTIDE SEQUENCE [LARGE SCALE GENOMIC DNA]</scope>
    <source>
        <strain evidence="2">214</strain>
    </source>
</reference>
<feature type="compositionally biased region" description="Basic and acidic residues" evidence="1">
    <location>
        <begin position="52"/>
        <end position="62"/>
    </location>
</feature>
<keyword evidence="3" id="KW-1185">Reference proteome</keyword>